<dbReference type="GO" id="GO:0003691">
    <property type="term" value="F:double-stranded telomeric DNA binding"/>
    <property type="evidence" value="ECO:0007669"/>
    <property type="project" value="TreeGrafter"/>
</dbReference>
<organism evidence="2 3">
    <name type="scientific">Carya illinoinensis</name>
    <name type="common">Pecan</name>
    <dbReference type="NCBI Taxonomy" id="32201"/>
    <lineage>
        <taxon>Eukaryota</taxon>
        <taxon>Viridiplantae</taxon>
        <taxon>Streptophyta</taxon>
        <taxon>Embryophyta</taxon>
        <taxon>Tracheophyta</taxon>
        <taxon>Spermatophyta</taxon>
        <taxon>Magnoliopsida</taxon>
        <taxon>eudicotyledons</taxon>
        <taxon>Gunneridae</taxon>
        <taxon>Pentapetalae</taxon>
        <taxon>rosids</taxon>
        <taxon>fabids</taxon>
        <taxon>Fagales</taxon>
        <taxon>Juglandaceae</taxon>
        <taxon>Carya</taxon>
    </lineage>
</organism>
<dbReference type="GO" id="GO:0007004">
    <property type="term" value="P:telomere maintenance via telomerase"/>
    <property type="evidence" value="ECO:0007669"/>
    <property type="project" value="TreeGrafter"/>
</dbReference>
<dbReference type="GO" id="GO:0006302">
    <property type="term" value="P:double-strand break repair"/>
    <property type="evidence" value="ECO:0007669"/>
    <property type="project" value="TreeGrafter"/>
</dbReference>
<dbReference type="GO" id="GO:0043047">
    <property type="term" value="F:single-stranded telomeric DNA binding"/>
    <property type="evidence" value="ECO:0007669"/>
    <property type="project" value="TreeGrafter"/>
</dbReference>
<comment type="caution">
    <text evidence="2">The sequence shown here is derived from an EMBL/GenBank/DDBJ whole genome shotgun (WGS) entry which is preliminary data.</text>
</comment>
<dbReference type="Proteomes" id="UP000811246">
    <property type="component" value="Chromosome 1"/>
</dbReference>
<dbReference type="EMBL" id="CM031825">
    <property type="protein sequence ID" value="KAG6731125.1"/>
    <property type="molecule type" value="Genomic_DNA"/>
</dbReference>
<name>A0A922G266_CARIL</name>
<evidence type="ECO:0000313" key="2">
    <source>
        <dbReference type="EMBL" id="KAG6731125.1"/>
    </source>
</evidence>
<dbReference type="GO" id="GO:0000722">
    <property type="term" value="P:telomere maintenance via recombination"/>
    <property type="evidence" value="ECO:0007669"/>
    <property type="project" value="TreeGrafter"/>
</dbReference>
<dbReference type="PANTHER" id="PTHR18867:SF12">
    <property type="entry name" value="DNA REPAIR PROTEIN RAD50"/>
    <property type="match status" value="1"/>
</dbReference>
<dbReference type="PANTHER" id="PTHR18867">
    <property type="entry name" value="RAD50"/>
    <property type="match status" value="1"/>
</dbReference>
<dbReference type="GO" id="GO:0051880">
    <property type="term" value="F:G-quadruplex DNA binding"/>
    <property type="evidence" value="ECO:0007669"/>
    <property type="project" value="TreeGrafter"/>
</dbReference>
<dbReference type="AlphaFoldDB" id="A0A922G266"/>
<evidence type="ECO:0000313" key="3">
    <source>
        <dbReference type="Proteomes" id="UP000811246"/>
    </source>
</evidence>
<sequence>MDANDRWKNIDAQKQAKLEIKSGILKRIEEKENERDSFELRISNVNLSHIDEKEKNLRIEVERKTNQLAEKDFESNIRQKQSELYSIEQKIKAINREKDIMAADSEDRVKLSLKKAELDNHKKKHKKIIDEYKDRIRGVLKGRLPPEKDLKKEITQALRAVGIEFDDLNTKSREAEKEVNMLQIKIQEVNSNLSKHHKDMECKHYSDSEKFYVSVFFRILQVLVVVMFC</sequence>
<feature type="coiled-coil region" evidence="1">
    <location>
        <begin position="165"/>
        <end position="192"/>
    </location>
</feature>
<keyword evidence="1" id="KW-0175">Coiled coil</keyword>
<reference evidence="2" key="1">
    <citation type="submission" date="2021-01" db="EMBL/GenBank/DDBJ databases">
        <authorList>
            <person name="Lovell J.T."/>
            <person name="Bentley N."/>
            <person name="Bhattarai G."/>
            <person name="Jenkins J.W."/>
            <person name="Sreedasyam A."/>
            <person name="Alarcon Y."/>
            <person name="Bock C."/>
            <person name="Boston L."/>
            <person name="Carlson J."/>
            <person name="Cervantes K."/>
            <person name="Clermont K."/>
            <person name="Krom N."/>
            <person name="Kubenka K."/>
            <person name="Mamidi S."/>
            <person name="Mattison C."/>
            <person name="Monteros M."/>
            <person name="Pisani C."/>
            <person name="Plott C."/>
            <person name="Rajasekar S."/>
            <person name="Rhein H.S."/>
            <person name="Rohla C."/>
            <person name="Song M."/>
            <person name="Hilaire R.S."/>
            <person name="Shu S."/>
            <person name="Wells L."/>
            <person name="Wang X."/>
            <person name="Webber J."/>
            <person name="Heerema R.J."/>
            <person name="Klein P."/>
            <person name="Conner P."/>
            <person name="Grauke L."/>
            <person name="Grimwood J."/>
            <person name="Schmutz J."/>
            <person name="Randall J.J."/>
        </authorList>
    </citation>
    <scope>NUCLEOTIDE SEQUENCE</scope>
    <source>
        <tissue evidence="2">Leaf</tissue>
    </source>
</reference>
<dbReference type="GO" id="GO:0070192">
    <property type="term" value="P:chromosome organization involved in meiotic cell cycle"/>
    <property type="evidence" value="ECO:0007669"/>
    <property type="project" value="TreeGrafter"/>
</dbReference>
<proteinExistence type="predicted"/>
<accession>A0A922G266</accession>
<dbReference type="GO" id="GO:0030870">
    <property type="term" value="C:Mre11 complex"/>
    <property type="evidence" value="ECO:0007669"/>
    <property type="project" value="TreeGrafter"/>
</dbReference>
<evidence type="ECO:0000256" key="1">
    <source>
        <dbReference type="SAM" id="Coils"/>
    </source>
</evidence>
<dbReference type="GO" id="GO:0000794">
    <property type="term" value="C:condensed nuclear chromosome"/>
    <property type="evidence" value="ECO:0007669"/>
    <property type="project" value="TreeGrafter"/>
</dbReference>
<gene>
    <name evidence="2" type="ORF">I3842_01G114600</name>
</gene>
<protein>
    <submittedName>
        <fullName evidence="2">Uncharacterized protein</fullName>
    </submittedName>
</protein>
<feature type="coiled-coil region" evidence="1">
    <location>
        <begin position="77"/>
        <end position="135"/>
    </location>
</feature>